<sequence>MLCIFSFNLAFYCKATTKLQSSQKTAKLFKMRATHQKRKQEEHIPQSIIITSTRSRRVTERSELTGEDAR</sequence>
<name>A0A7G8AEJ3_ECOLX</name>
<dbReference type="AlphaFoldDB" id="A0A7G8AEJ3"/>
<geneLocation type="plasmid" evidence="1">
    <name>pECCH138-1</name>
</geneLocation>
<proteinExistence type="predicted"/>
<reference evidence="1" key="1">
    <citation type="submission" date="2020-03" db="EMBL/GenBank/DDBJ databases">
        <title>Escherichia coli strain CH138 plasmid pECCH138-1 complete.</title>
        <authorList>
            <person name="Dozois C.M."/>
            <person name="Houle S."/>
        </authorList>
    </citation>
    <scope>NUCLEOTIDE SEQUENCE</scope>
    <source>
        <strain evidence="1">CH138</strain>
        <plasmid evidence="1">pECCH138-1</plasmid>
    </source>
</reference>
<evidence type="ECO:0000313" key="1">
    <source>
        <dbReference type="EMBL" id="QNI18034.1"/>
    </source>
</evidence>
<keyword evidence="1" id="KW-0614">Plasmid</keyword>
<accession>A0A7G8AEJ3</accession>
<dbReference type="EMBL" id="MT263755">
    <property type="protein sequence ID" value="QNI18034.1"/>
    <property type="molecule type" value="Genomic_DNA"/>
</dbReference>
<protein>
    <submittedName>
        <fullName evidence="1">Orf55</fullName>
    </submittedName>
</protein>
<organism evidence="1">
    <name type="scientific">Escherichia coli O1:H7</name>
    <dbReference type="NCBI Taxonomy" id="2079151"/>
    <lineage>
        <taxon>Bacteria</taxon>
        <taxon>Pseudomonadati</taxon>
        <taxon>Pseudomonadota</taxon>
        <taxon>Gammaproteobacteria</taxon>
        <taxon>Enterobacterales</taxon>
        <taxon>Enterobacteriaceae</taxon>
        <taxon>Escherichia</taxon>
    </lineage>
</organism>